<sequence length="127" mass="14063">MRLDQQQAQLQGDETPQAATGIESALVTVPLRQAIGDAAYGYEMMLDIAYGLISSPCPEMWLDYLDRLQPELWPALRRNGWQPPRMPAYASDPIGHMQIAAPYLRKIRPLVGVDAIQTAGTPAEKQS</sequence>
<name>A0A1G7S7T6_9HYPH</name>
<dbReference type="Proteomes" id="UP000199495">
    <property type="component" value="Unassembled WGS sequence"/>
</dbReference>
<gene>
    <name evidence="1" type="ORF">SAMN04487974_101350</name>
</gene>
<dbReference type="EMBL" id="FNCS01000001">
    <property type="protein sequence ID" value="SDG19004.1"/>
    <property type="molecule type" value="Genomic_DNA"/>
</dbReference>
<reference evidence="1 2" key="1">
    <citation type="submission" date="2016-10" db="EMBL/GenBank/DDBJ databases">
        <authorList>
            <person name="de Groot N.N."/>
        </authorList>
    </citation>
    <scope>NUCLEOTIDE SEQUENCE [LARGE SCALE GENOMIC DNA]</scope>
    <source>
        <strain evidence="1 2">CGMCC 1.10267</strain>
    </source>
</reference>
<organism evidence="1 2">
    <name type="scientific">Pelagibacterium luteolum</name>
    <dbReference type="NCBI Taxonomy" id="440168"/>
    <lineage>
        <taxon>Bacteria</taxon>
        <taxon>Pseudomonadati</taxon>
        <taxon>Pseudomonadota</taxon>
        <taxon>Alphaproteobacteria</taxon>
        <taxon>Hyphomicrobiales</taxon>
        <taxon>Devosiaceae</taxon>
        <taxon>Pelagibacterium</taxon>
    </lineage>
</organism>
<proteinExistence type="predicted"/>
<evidence type="ECO:0000313" key="2">
    <source>
        <dbReference type="Proteomes" id="UP000199495"/>
    </source>
</evidence>
<evidence type="ECO:0000313" key="1">
    <source>
        <dbReference type="EMBL" id="SDG19004.1"/>
    </source>
</evidence>
<keyword evidence="2" id="KW-1185">Reference proteome</keyword>
<dbReference type="AlphaFoldDB" id="A0A1G7S7T6"/>
<accession>A0A1G7S7T6</accession>
<protein>
    <submittedName>
        <fullName evidence="1">Uncharacterized protein</fullName>
    </submittedName>
</protein>